<organism evidence="9 10">
    <name type="scientific">Dimargaris verticillata</name>
    <dbReference type="NCBI Taxonomy" id="2761393"/>
    <lineage>
        <taxon>Eukaryota</taxon>
        <taxon>Fungi</taxon>
        <taxon>Fungi incertae sedis</taxon>
        <taxon>Zoopagomycota</taxon>
        <taxon>Kickxellomycotina</taxon>
        <taxon>Dimargaritomycetes</taxon>
        <taxon>Dimargaritales</taxon>
        <taxon>Dimargaritaceae</taxon>
        <taxon>Dimargaris</taxon>
    </lineage>
</organism>
<dbReference type="Pfam" id="PF00999">
    <property type="entry name" value="Na_H_Exchanger"/>
    <property type="match status" value="1"/>
</dbReference>
<dbReference type="Proteomes" id="UP001151582">
    <property type="component" value="Unassembled WGS sequence"/>
</dbReference>
<dbReference type="Gene3D" id="1.20.1530.20">
    <property type="match status" value="1"/>
</dbReference>
<sequence length="251" mass="27217">MGELSANVFAGDNPIAFNPKSTIPLFIVQLLIIICFCRIIGYFLGKLRQPQVISEILGGVLLGPSVMGQIPGFHDNIFPDESLYYLQLVANLGLLMFLFIVGLELDLSVVKRNIHKSAVISISAIALTFGLSSAVAYAVYNLMDVTTTDFGTFVLFMGVAMSITAFPVLARILTELNMLHTTVGVVTIGASAVDDVISWCLLALVLAVLSSSGGLVILWVLLCTAGFVLTMLLVIRPLLYKFFVWTNSFED</sequence>
<comment type="subcellular location">
    <subcellularLocation>
        <location evidence="1">Membrane</location>
        <topology evidence="1">Multi-pass membrane protein</topology>
    </subcellularLocation>
</comment>
<feature type="transmembrane region" description="Helical" evidence="7">
    <location>
        <begin position="84"/>
        <end position="105"/>
    </location>
</feature>
<dbReference type="PANTHER" id="PTHR32468:SF0">
    <property type="entry name" value="K(+)_H(+) ANTIPORTER 1"/>
    <property type="match status" value="1"/>
</dbReference>
<keyword evidence="10" id="KW-1185">Reference proteome</keyword>
<keyword evidence="2" id="KW-0813">Transport</keyword>
<evidence type="ECO:0000256" key="6">
    <source>
        <dbReference type="ARBA" id="ARBA00023136"/>
    </source>
</evidence>
<evidence type="ECO:0000256" key="2">
    <source>
        <dbReference type="ARBA" id="ARBA00022448"/>
    </source>
</evidence>
<dbReference type="GO" id="GO:0015297">
    <property type="term" value="F:antiporter activity"/>
    <property type="evidence" value="ECO:0007669"/>
    <property type="project" value="InterPro"/>
</dbReference>
<reference evidence="9" key="1">
    <citation type="submission" date="2022-07" db="EMBL/GenBank/DDBJ databases">
        <title>Phylogenomic reconstructions and comparative analyses of Kickxellomycotina fungi.</title>
        <authorList>
            <person name="Reynolds N.K."/>
            <person name="Stajich J.E."/>
            <person name="Barry K."/>
            <person name="Grigoriev I.V."/>
            <person name="Crous P."/>
            <person name="Smith M.E."/>
        </authorList>
    </citation>
    <scope>NUCLEOTIDE SEQUENCE</scope>
    <source>
        <strain evidence="9">RSA 567</strain>
    </source>
</reference>
<dbReference type="PANTHER" id="PTHR32468">
    <property type="entry name" value="CATION/H + ANTIPORTER"/>
    <property type="match status" value="1"/>
</dbReference>
<feature type="transmembrane region" description="Helical" evidence="7">
    <location>
        <begin position="52"/>
        <end position="72"/>
    </location>
</feature>
<evidence type="ECO:0000259" key="8">
    <source>
        <dbReference type="Pfam" id="PF00999"/>
    </source>
</evidence>
<comment type="caution">
    <text evidence="9">The sequence shown here is derived from an EMBL/GenBank/DDBJ whole genome shotgun (WGS) entry which is preliminary data.</text>
</comment>
<feature type="transmembrane region" description="Helical" evidence="7">
    <location>
        <begin position="117"/>
        <end position="140"/>
    </location>
</feature>
<keyword evidence="6 7" id="KW-0472">Membrane</keyword>
<feature type="transmembrane region" description="Helical" evidence="7">
    <location>
        <begin position="23"/>
        <end position="45"/>
    </location>
</feature>
<keyword evidence="4 7" id="KW-1133">Transmembrane helix</keyword>
<dbReference type="InterPro" id="IPR038770">
    <property type="entry name" value="Na+/solute_symporter_sf"/>
</dbReference>
<feature type="transmembrane region" description="Helical" evidence="7">
    <location>
        <begin position="152"/>
        <end position="173"/>
    </location>
</feature>
<keyword evidence="3 7" id="KW-0812">Transmembrane</keyword>
<evidence type="ECO:0000256" key="7">
    <source>
        <dbReference type="SAM" id="Phobius"/>
    </source>
</evidence>
<gene>
    <name evidence="9" type="primary">KHA1_2</name>
    <name evidence="9" type="ORF">H4R34_005760</name>
</gene>
<protein>
    <submittedName>
        <fullName evidence="9">K(+)/H(+) antiporter</fullName>
    </submittedName>
</protein>
<feature type="transmembrane region" description="Helical" evidence="7">
    <location>
        <begin position="185"/>
        <end position="209"/>
    </location>
</feature>
<evidence type="ECO:0000256" key="3">
    <source>
        <dbReference type="ARBA" id="ARBA00022692"/>
    </source>
</evidence>
<dbReference type="OrthoDB" id="5590096at2759"/>
<dbReference type="EMBL" id="JANBQB010001393">
    <property type="protein sequence ID" value="KAJ1971395.1"/>
    <property type="molecule type" value="Genomic_DNA"/>
</dbReference>
<name>A0A9W8E9Z1_9FUNG</name>
<dbReference type="InterPro" id="IPR050794">
    <property type="entry name" value="CPA2_transporter"/>
</dbReference>
<accession>A0A9W8E9Z1</accession>
<feature type="domain" description="Cation/H+ exchanger transmembrane" evidence="8">
    <location>
        <begin position="33"/>
        <end position="242"/>
    </location>
</feature>
<dbReference type="AlphaFoldDB" id="A0A9W8E9Z1"/>
<keyword evidence="5" id="KW-0406">Ion transport</keyword>
<proteinExistence type="predicted"/>
<evidence type="ECO:0000256" key="5">
    <source>
        <dbReference type="ARBA" id="ARBA00023065"/>
    </source>
</evidence>
<evidence type="ECO:0000256" key="4">
    <source>
        <dbReference type="ARBA" id="ARBA00022989"/>
    </source>
</evidence>
<feature type="transmembrane region" description="Helical" evidence="7">
    <location>
        <begin position="215"/>
        <end position="235"/>
    </location>
</feature>
<dbReference type="GO" id="GO:1902600">
    <property type="term" value="P:proton transmembrane transport"/>
    <property type="evidence" value="ECO:0007669"/>
    <property type="project" value="InterPro"/>
</dbReference>
<evidence type="ECO:0000256" key="1">
    <source>
        <dbReference type="ARBA" id="ARBA00004141"/>
    </source>
</evidence>
<dbReference type="GO" id="GO:0016020">
    <property type="term" value="C:membrane"/>
    <property type="evidence" value="ECO:0007669"/>
    <property type="project" value="UniProtKB-SubCell"/>
</dbReference>
<evidence type="ECO:0000313" key="9">
    <source>
        <dbReference type="EMBL" id="KAJ1971395.1"/>
    </source>
</evidence>
<evidence type="ECO:0000313" key="10">
    <source>
        <dbReference type="Proteomes" id="UP001151582"/>
    </source>
</evidence>
<feature type="non-terminal residue" evidence="9">
    <location>
        <position position="251"/>
    </location>
</feature>
<dbReference type="InterPro" id="IPR006153">
    <property type="entry name" value="Cation/H_exchanger_TM"/>
</dbReference>